<keyword evidence="3" id="KW-1185">Reference proteome</keyword>
<reference evidence="2" key="1">
    <citation type="submission" date="2021-06" db="EMBL/GenBank/DDBJ databases">
        <authorList>
            <person name="Kallberg Y."/>
            <person name="Tangrot J."/>
            <person name="Rosling A."/>
        </authorList>
    </citation>
    <scope>NUCLEOTIDE SEQUENCE</scope>
    <source>
        <strain evidence="2">87-6 pot B 2015</strain>
    </source>
</reference>
<feature type="compositionally biased region" description="Basic and acidic residues" evidence="1">
    <location>
        <begin position="45"/>
        <end position="72"/>
    </location>
</feature>
<feature type="compositionally biased region" description="Basic and acidic residues" evidence="1">
    <location>
        <begin position="100"/>
        <end position="112"/>
    </location>
</feature>
<gene>
    <name evidence="2" type="ORF">FMOSSE_LOCUS7057</name>
</gene>
<dbReference type="InterPro" id="IPR037647">
    <property type="entry name" value="HIRIP3"/>
</dbReference>
<sequence>IITEKIVRRQVEDKLGLENKILDNEPWKGYIKEIVNKTIKKRINSLHENKDPSSKKKAKEKVVEKVVEEGQPQRKINVVEDGGTMMALENLLEDTSESSDTIKEDDESKKASESAGDDSASHNNPESTGEADKESNSSASQKRTIDAVEDEDDDDLSSLEDEPLKKKRKAGKPVGKSVVKTVVKTVNNKAGNVEKEDKKIKNLKSLINKCGVRKTWAKELVDCKTNLSKIRKLKQILVDLGVEGRPTLEKCKKVKKRRELEAELRAMSAENIISDDVKETRKARASRGIFNAARRRVSRATRSLPESDDAASRDKDSDDSDSDDKGSDDRESDDRDSDDKVSEDRDSDKDSDDNHLGSE</sequence>
<proteinExistence type="predicted"/>
<dbReference type="EMBL" id="CAJVPP010001585">
    <property type="protein sequence ID" value="CAG8563067.1"/>
    <property type="molecule type" value="Genomic_DNA"/>
</dbReference>
<dbReference type="PANTHER" id="PTHR15410">
    <property type="entry name" value="HIRA-INTERACTING PROTEIN 3"/>
    <property type="match status" value="1"/>
</dbReference>
<feature type="region of interest" description="Disordered" evidence="1">
    <location>
        <begin position="45"/>
        <end position="176"/>
    </location>
</feature>
<dbReference type="PANTHER" id="PTHR15410:SF2">
    <property type="entry name" value="HIRA-INTERACTING PROTEIN 3"/>
    <property type="match status" value="1"/>
</dbReference>
<dbReference type="Proteomes" id="UP000789375">
    <property type="component" value="Unassembled WGS sequence"/>
</dbReference>
<dbReference type="AlphaFoldDB" id="A0A9N9BGG6"/>
<feature type="region of interest" description="Disordered" evidence="1">
    <location>
        <begin position="295"/>
        <end position="359"/>
    </location>
</feature>
<accession>A0A9N9BGG6</accession>
<feature type="non-terminal residue" evidence="2">
    <location>
        <position position="359"/>
    </location>
</feature>
<feature type="compositionally biased region" description="Basic and acidic residues" evidence="1">
    <location>
        <begin position="323"/>
        <end position="359"/>
    </location>
</feature>
<evidence type="ECO:0000313" key="2">
    <source>
        <dbReference type="EMBL" id="CAG8563067.1"/>
    </source>
</evidence>
<evidence type="ECO:0000256" key="1">
    <source>
        <dbReference type="SAM" id="MobiDB-lite"/>
    </source>
</evidence>
<feature type="compositionally biased region" description="Acidic residues" evidence="1">
    <location>
        <begin position="147"/>
        <end position="161"/>
    </location>
</feature>
<comment type="caution">
    <text evidence="2">The sequence shown here is derived from an EMBL/GenBank/DDBJ whole genome shotgun (WGS) entry which is preliminary data.</text>
</comment>
<protein>
    <submittedName>
        <fullName evidence="2">16280_t:CDS:1</fullName>
    </submittedName>
</protein>
<dbReference type="GO" id="GO:0005634">
    <property type="term" value="C:nucleus"/>
    <property type="evidence" value="ECO:0007669"/>
    <property type="project" value="TreeGrafter"/>
</dbReference>
<organism evidence="2 3">
    <name type="scientific">Funneliformis mosseae</name>
    <name type="common">Endomycorrhizal fungus</name>
    <name type="synonym">Glomus mosseae</name>
    <dbReference type="NCBI Taxonomy" id="27381"/>
    <lineage>
        <taxon>Eukaryota</taxon>
        <taxon>Fungi</taxon>
        <taxon>Fungi incertae sedis</taxon>
        <taxon>Mucoromycota</taxon>
        <taxon>Glomeromycotina</taxon>
        <taxon>Glomeromycetes</taxon>
        <taxon>Glomerales</taxon>
        <taxon>Glomeraceae</taxon>
        <taxon>Funneliformis</taxon>
    </lineage>
</organism>
<name>A0A9N9BGG6_FUNMO</name>
<evidence type="ECO:0000313" key="3">
    <source>
        <dbReference type="Proteomes" id="UP000789375"/>
    </source>
</evidence>